<evidence type="ECO:0000256" key="4">
    <source>
        <dbReference type="ARBA" id="ARBA00023136"/>
    </source>
</evidence>
<dbReference type="InterPro" id="IPR006694">
    <property type="entry name" value="Fatty_acid_hydroxylase"/>
</dbReference>
<feature type="transmembrane region" description="Helical" evidence="5">
    <location>
        <begin position="100"/>
        <end position="125"/>
    </location>
</feature>
<reference evidence="7 8" key="1">
    <citation type="submission" date="2021-03" db="EMBL/GenBank/DDBJ databases">
        <authorList>
            <person name="Kim M.K."/>
        </authorList>
    </citation>
    <scope>NUCLEOTIDE SEQUENCE [LARGE SCALE GENOMIC DNA]</scope>
    <source>
        <strain evidence="7 8">BT442</strain>
    </source>
</reference>
<accession>A0ABS3QK86</accession>
<evidence type="ECO:0000256" key="1">
    <source>
        <dbReference type="ARBA" id="ARBA00004370"/>
    </source>
</evidence>
<keyword evidence="4 5" id="KW-0472">Membrane</keyword>
<comment type="caution">
    <text evidence="7">The sequence shown here is derived from an EMBL/GenBank/DDBJ whole genome shotgun (WGS) entry which is preliminary data.</text>
</comment>
<evidence type="ECO:0000259" key="6">
    <source>
        <dbReference type="Pfam" id="PF04116"/>
    </source>
</evidence>
<keyword evidence="2 5" id="KW-0812">Transmembrane</keyword>
<comment type="subcellular location">
    <subcellularLocation>
        <location evidence="1">Membrane</location>
    </subcellularLocation>
</comment>
<feature type="domain" description="Fatty acid hydroxylase" evidence="6">
    <location>
        <begin position="107"/>
        <end position="242"/>
    </location>
</feature>
<evidence type="ECO:0000256" key="3">
    <source>
        <dbReference type="ARBA" id="ARBA00022989"/>
    </source>
</evidence>
<feature type="transmembrane region" description="Helical" evidence="5">
    <location>
        <begin position="21"/>
        <end position="47"/>
    </location>
</feature>
<feature type="transmembrane region" description="Helical" evidence="5">
    <location>
        <begin position="67"/>
        <end position="88"/>
    </location>
</feature>
<dbReference type="EMBL" id="JAGETZ010000012">
    <property type="protein sequence ID" value="MBO2011572.1"/>
    <property type="molecule type" value="Genomic_DNA"/>
</dbReference>
<evidence type="ECO:0000256" key="5">
    <source>
        <dbReference type="SAM" id="Phobius"/>
    </source>
</evidence>
<dbReference type="Pfam" id="PF04116">
    <property type="entry name" value="FA_hydroxylase"/>
    <property type="match status" value="1"/>
</dbReference>
<keyword evidence="8" id="KW-1185">Reference proteome</keyword>
<protein>
    <submittedName>
        <fullName evidence="7">Sterol desaturase family protein</fullName>
    </submittedName>
</protein>
<dbReference type="PANTHER" id="PTHR11863">
    <property type="entry name" value="STEROL DESATURASE"/>
    <property type="match status" value="1"/>
</dbReference>
<proteinExistence type="predicted"/>
<name>A0ABS3QK86_9BACT</name>
<evidence type="ECO:0000256" key="2">
    <source>
        <dbReference type="ARBA" id="ARBA00022692"/>
    </source>
</evidence>
<keyword evidence="3 5" id="KW-1133">Transmembrane helix</keyword>
<dbReference type="InterPro" id="IPR050307">
    <property type="entry name" value="Sterol_Desaturase_Related"/>
</dbReference>
<dbReference type="Proteomes" id="UP000664369">
    <property type="component" value="Unassembled WGS sequence"/>
</dbReference>
<feature type="transmembrane region" description="Helical" evidence="5">
    <location>
        <begin position="163"/>
        <end position="191"/>
    </location>
</feature>
<evidence type="ECO:0000313" key="8">
    <source>
        <dbReference type="Proteomes" id="UP000664369"/>
    </source>
</evidence>
<sequence>MKPPACLAMNLLKYFKTLGWLEALPIFLTENLLVLLLALGFGYLLQVVFGRSRALGPVHHPISGQEIRLATCTLLINTVVTYAGFVLWRQGFITIREEFSWRILLDFVVLFLGMDLLMYGFHYVIHQTVLYRWIHALHHEYAEPQPIDLFVLHPLETFGFGGLWLLLMAVYPANFLAIFAYLTVNVLFGVVGHSAVEPFPRAWERSPVLRYIGSSGFHFQHHQNDQSNFGFYTSIWDRMFGTFASGPAIKKQPR</sequence>
<evidence type="ECO:0000313" key="7">
    <source>
        <dbReference type="EMBL" id="MBO2011572.1"/>
    </source>
</evidence>
<gene>
    <name evidence="7" type="ORF">J4E00_21075</name>
</gene>
<organism evidence="7 8">
    <name type="scientific">Hymenobacter negativus</name>
    <dbReference type="NCBI Taxonomy" id="2795026"/>
    <lineage>
        <taxon>Bacteria</taxon>
        <taxon>Pseudomonadati</taxon>
        <taxon>Bacteroidota</taxon>
        <taxon>Cytophagia</taxon>
        <taxon>Cytophagales</taxon>
        <taxon>Hymenobacteraceae</taxon>
        <taxon>Hymenobacter</taxon>
    </lineage>
</organism>